<evidence type="ECO:0000256" key="2">
    <source>
        <dbReference type="ARBA" id="ARBA00023235"/>
    </source>
</evidence>
<dbReference type="OrthoDB" id="9807213at2"/>
<comment type="similarity">
    <text evidence="1 4">Belongs to the pseudouridine synthase RsuA family.</text>
</comment>
<comment type="caution">
    <text evidence="6">The sequence shown here is derived from an EMBL/GenBank/DDBJ whole genome shotgun (WGS) entry which is preliminary data.</text>
</comment>
<dbReference type="InterPro" id="IPR050343">
    <property type="entry name" value="RsuA_PseudoU_synthase"/>
</dbReference>
<dbReference type="GO" id="GO:0000455">
    <property type="term" value="P:enzyme-directed rRNA pseudouridine synthesis"/>
    <property type="evidence" value="ECO:0007669"/>
    <property type="project" value="UniProtKB-ARBA"/>
</dbReference>
<dbReference type="InterPro" id="IPR020094">
    <property type="entry name" value="TruA/RsuA/RluB/E/F_N"/>
</dbReference>
<dbReference type="PATRIC" id="fig|1291052.5.peg.781"/>
<organism evidence="6 7">
    <name type="scientific">Lacticaseibacillus sharpeae JCM 1186 = DSM 20505</name>
    <dbReference type="NCBI Taxonomy" id="1291052"/>
    <lineage>
        <taxon>Bacteria</taxon>
        <taxon>Bacillati</taxon>
        <taxon>Bacillota</taxon>
        <taxon>Bacilli</taxon>
        <taxon>Lactobacillales</taxon>
        <taxon>Lactobacillaceae</taxon>
        <taxon>Lacticaseibacillus</taxon>
    </lineage>
</organism>
<dbReference type="AlphaFoldDB" id="A0A0R1ZN58"/>
<evidence type="ECO:0000256" key="4">
    <source>
        <dbReference type="RuleBase" id="RU003887"/>
    </source>
</evidence>
<dbReference type="PROSITE" id="PS50889">
    <property type="entry name" value="S4"/>
    <property type="match status" value="1"/>
</dbReference>
<keyword evidence="7" id="KW-1185">Reference proteome</keyword>
<dbReference type="InterPro" id="IPR000748">
    <property type="entry name" value="PsdUridine_synth_RsuA/RluB/E/F"/>
</dbReference>
<dbReference type="PROSITE" id="PS01149">
    <property type="entry name" value="PSI_RSU"/>
    <property type="match status" value="1"/>
</dbReference>
<dbReference type="RefSeq" id="WP_054676060.1">
    <property type="nucleotide sequence ID" value="NZ_AYYO01000010.1"/>
</dbReference>
<proteinExistence type="inferred from homology"/>
<evidence type="ECO:0000256" key="1">
    <source>
        <dbReference type="ARBA" id="ARBA00008348"/>
    </source>
</evidence>
<dbReference type="InterPro" id="IPR042092">
    <property type="entry name" value="PsdUridine_s_RsuA/RluB/E/F_cat"/>
</dbReference>
<dbReference type="InterPro" id="IPR002942">
    <property type="entry name" value="S4_RNA-bd"/>
</dbReference>
<dbReference type="FunFam" id="3.10.290.10:FF:000003">
    <property type="entry name" value="Pseudouridine synthase"/>
    <property type="match status" value="1"/>
</dbReference>
<dbReference type="STRING" id="1291052.FC18_GL000765"/>
<evidence type="ECO:0000313" key="7">
    <source>
        <dbReference type="Proteomes" id="UP000051679"/>
    </source>
</evidence>
<dbReference type="NCBIfam" id="TIGR00093">
    <property type="entry name" value="pseudouridine synthase"/>
    <property type="match status" value="1"/>
</dbReference>
<dbReference type="InterPro" id="IPR018496">
    <property type="entry name" value="PsdUridine_synth_RsuA/RluB_CS"/>
</dbReference>
<sequence length="241" mass="26957">MNEERLQKVIAAAGVASRRHAEEMITAGQVTVNGVVVRELGTKVTSHDEVAVDGVPLAKQKKQYFLFYKPRSVITAVTDNKDRRTVTDFFPEVRERLYPVGRLDYDTSGALIMTNDGDFANMLMHPKFNIDKRYVAKVNGLPTGAQLRPLRDGITIEGRKLAPAHARVLSRDRAKQTSIVELVIHQGLNHQVKKMLKAVGFPVQKLAREAIGPLELTGLQPGDYRKLTHTEIVELRKLAEK</sequence>
<evidence type="ECO:0000313" key="6">
    <source>
        <dbReference type="EMBL" id="KRM55983.1"/>
    </source>
</evidence>
<dbReference type="SMART" id="SM00363">
    <property type="entry name" value="S4"/>
    <property type="match status" value="1"/>
</dbReference>
<dbReference type="PANTHER" id="PTHR47683:SF2">
    <property type="entry name" value="RNA-BINDING S4 DOMAIN-CONTAINING PROTEIN"/>
    <property type="match status" value="1"/>
</dbReference>
<dbReference type="EMBL" id="AYYO01000010">
    <property type="protein sequence ID" value="KRM55983.1"/>
    <property type="molecule type" value="Genomic_DNA"/>
</dbReference>
<dbReference type="Gene3D" id="3.30.70.1560">
    <property type="entry name" value="Alpha-L RNA-binding motif"/>
    <property type="match status" value="1"/>
</dbReference>
<dbReference type="InterPro" id="IPR006145">
    <property type="entry name" value="PsdUridine_synth_RsuA/RluA"/>
</dbReference>
<dbReference type="GO" id="GO:0120159">
    <property type="term" value="F:rRNA pseudouridine synthase activity"/>
    <property type="evidence" value="ECO:0007669"/>
    <property type="project" value="UniProtKB-ARBA"/>
</dbReference>
<dbReference type="Gene3D" id="3.30.70.580">
    <property type="entry name" value="Pseudouridine synthase I, catalytic domain, N-terminal subdomain"/>
    <property type="match status" value="1"/>
</dbReference>
<dbReference type="Pfam" id="PF01479">
    <property type="entry name" value="S4"/>
    <property type="match status" value="1"/>
</dbReference>
<dbReference type="Proteomes" id="UP000051679">
    <property type="component" value="Unassembled WGS sequence"/>
</dbReference>
<accession>A0A0R1ZN58</accession>
<dbReference type="CDD" id="cd02870">
    <property type="entry name" value="PseudoU_synth_RsuA_like"/>
    <property type="match status" value="1"/>
</dbReference>
<reference evidence="6 7" key="1">
    <citation type="journal article" date="2015" name="Genome Announc.">
        <title>Expanding the biotechnology potential of lactobacilli through comparative genomics of 213 strains and associated genera.</title>
        <authorList>
            <person name="Sun Z."/>
            <person name="Harris H.M."/>
            <person name="McCann A."/>
            <person name="Guo C."/>
            <person name="Argimon S."/>
            <person name="Zhang W."/>
            <person name="Yang X."/>
            <person name="Jeffery I.B."/>
            <person name="Cooney J.C."/>
            <person name="Kagawa T.F."/>
            <person name="Liu W."/>
            <person name="Song Y."/>
            <person name="Salvetti E."/>
            <person name="Wrobel A."/>
            <person name="Rasinkangas P."/>
            <person name="Parkhill J."/>
            <person name="Rea M.C."/>
            <person name="O'Sullivan O."/>
            <person name="Ritari J."/>
            <person name="Douillard F.P."/>
            <person name="Paul Ross R."/>
            <person name="Yang R."/>
            <person name="Briner A.E."/>
            <person name="Felis G.E."/>
            <person name="de Vos W.M."/>
            <person name="Barrangou R."/>
            <person name="Klaenhammer T.R."/>
            <person name="Caufield P.W."/>
            <person name="Cui Y."/>
            <person name="Zhang H."/>
            <person name="O'Toole P.W."/>
        </authorList>
    </citation>
    <scope>NUCLEOTIDE SEQUENCE [LARGE SCALE GENOMIC DNA]</scope>
    <source>
        <strain evidence="6 7">DSM 20505</strain>
    </source>
</reference>
<dbReference type="SUPFAM" id="SSF55174">
    <property type="entry name" value="Alpha-L RNA-binding motif"/>
    <property type="match status" value="1"/>
</dbReference>
<evidence type="ECO:0000256" key="3">
    <source>
        <dbReference type="PROSITE-ProRule" id="PRU00182"/>
    </source>
</evidence>
<protein>
    <recommendedName>
        <fullName evidence="4">Pseudouridine synthase</fullName>
        <ecNumber evidence="4">5.4.99.-</ecNumber>
    </recommendedName>
</protein>
<dbReference type="CDD" id="cd00165">
    <property type="entry name" value="S4"/>
    <property type="match status" value="1"/>
</dbReference>
<dbReference type="PANTHER" id="PTHR47683">
    <property type="entry name" value="PSEUDOURIDINE SYNTHASE FAMILY PROTEIN-RELATED"/>
    <property type="match status" value="1"/>
</dbReference>
<dbReference type="InterPro" id="IPR020103">
    <property type="entry name" value="PsdUridine_synth_cat_dom_sf"/>
</dbReference>
<keyword evidence="3" id="KW-0694">RNA-binding</keyword>
<gene>
    <name evidence="6" type="ORF">FC18_GL000765</name>
</gene>
<dbReference type="InterPro" id="IPR036986">
    <property type="entry name" value="S4_RNA-bd_sf"/>
</dbReference>
<dbReference type="SUPFAM" id="SSF55120">
    <property type="entry name" value="Pseudouridine synthase"/>
    <property type="match status" value="1"/>
</dbReference>
<name>A0A0R1ZN58_9LACO</name>
<dbReference type="EC" id="5.4.99.-" evidence="4"/>
<evidence type="ECO:0000259" key="5">
    <source>
        <dbReference type="SMART" id="SM00363"/>
    </source>
</evidence>
<dbReference type="Gene3D" id="3.10.290.10">
    <property type="entry name" value="RNA-binding S4 domain"/>
    <property type="match status" value="1"/>
</dbReference>
<dbReference type="GO" id="GO:0003723">
    <property type="term" value="F:RNA binding"/>
    <property type="evidence" value="ECO:0007669"/>
    <property type="project" value="UniProtKB-KW"/>
</dbReference>
<dbReference type="Pfam" id="PF00849">
    <property type="entry name" value="PseudoU_synth_2"/>
    <property type="match status" value="1"/>
</dbReference>
<feature type="domain" description="RNA-binding S4" evidence="5">
    <location>
        <begin position="4"/>
        <end position="61"/>
    </location>
</feature>
<dbReference type="FunFam" id="3.30.70.580:FF:000005">
    <property type="entry name" value="Pseudouridine synthase"/>
    <property type="match status" value="1"/>
</dbReference>
<keyword evidence="2 4" id="KW-0413">Isomerase</keyword>